<dbReference type="PANTHER" id="PTHR34220:SF7">
    <property type="entry name" value="SENSOR HISTIDINE KINASE YPDA"/>
    <property type="match status" value="1"/>
</dbReference>
<keyword evidence="4" id="KW-0418">Kinase</keyword>
<feature type="transmembrane region" description="Helical" evidence="1">
    <location>
        <begin position="57"/>
        <end position="78"/>
    </location>
</feature>
<sequence>MTKKFSWKEHTLKRILFGAIGSVIITMLLLTLLNFFTYVVIYGGSWDQFLSQQSVDWYFFGLLITLVMTLIYHAIYFYRLSQTQKVNEQKVIARSATAQFDALKNQLDPHFLFNSLNVLVSLIEENPKAATKFTTSLSKVYRYVLEQRNKELVTVDEELSFARAYVGLLKTRFEDSIEIDIPQKSSNPDMKVVPLSLQLLLENAVKHNVVSDSKPLKLRIYEKDNQLIIENNLQKKQVPNTSSGVGLQNIASRYQLLTKRKMSIAQDDQFFRVQIPILIKSQDILTSNLEDMTPVEDIKLIKAKERVASIKEFYDDVVKTVGILLFLAAINYFTSDFPWVIFPAIGMSIGLVFQYLRTYENNAFLGKGWEDRKIEELMNDKNF</sequence>
<dbReference type="PANTHER" id="PTHR34220">
    <property type="entry name" value="SENSOR HISTIDINE KINASE YPDA"/>
    <property type="match status" value="1"/>
</dbReference>
<dbReference type="InterPro" id="IPR025698">
    <property type="entry name" value="2TM_dom"/>
</dbReference>
<dbReference type="Pfam" id="PF13239">
    <property type="entry name" value="2TM"/>
    <property type="match status" value="1"/>
</dbReference>
<reference evidence="4 5" key="1">
    <citation type="submission" date="2020-11" db="EMBL/GenBank/DDBJ databases">
        <title>P. mediterranea TC4 genome.</title>
        <authorList>
            <person name="Molmeret M."/>
        </authorList>
    </citation>
    <scope>NUCLEOTIDE SEQUENCE [LARGE SCALE GENOMIC DNA]</scope>
    <source>
        <strain evidence="4 5">TC4</strain>
    </source>
</reference>
<comment type="caution">
    <text evidence="4">The sequence shown here is derived from an EMBL/GenBank/DDBJ whole genome shotgun (WGS) entry which is preliminary data.</text>
</comment>
<feature type="transmembrane region" description="Helical" evidence="1">
    <location>
        <begin position="313"/>
        <end position="333"/>
    </location>
</feature>
<keyword evidence="1" id="KW-0812">Transmembrane</keyword>
<dbReference type="Proteomes" id="UP001194729">
    <property type="component" value="Unassembled WGS sequence"/>
</dbReference>
<dbReference type="InterPro" id="IPR036890">
    <property type="entry name" value="HATPase_C_sf"/>
</dbReference>
<evidence type="ECO:0000259" key="3">
    <source>
        <dbReference type="Pfam" id="PF13239"/>
    </source>
</evidence>
<evidence type="ECO:0000256" key="1">
    <source>
        <dbReference type="SAM" id="Phobius"/>
    </source>
</evidence>
<name>A0ABS0A8Z2_9FLAO</name>
<gene>
    <name evidence="4" type="ORF">FNJ87_16150</name>
</gene>
<dbReference type="GO" id="GO:0016301">
    <property type="term" value="F:kinase activity"/>
    <property type="evidence" value="ECO:0007669"/>
    <property type="project" value="UniProtKB-KW"/>
</dbReference>
<evidence type="ECO:0000313" key="4">
    <source>
        <dbReference type="EMBL" id="MBF4985791.1"/>
    </source>
</evidence>
<evidence type="ECO:0000259" key="2">
    <source>
        <dbReference type="Pfam" id="PF06580"/>
    </source>
</evidence>
<dbReference type="InterPro" id="IPR050640">
    <property type="entry name" value="Bact_2-comp_sensor_kinase"/>
</dbReference>
<keyword evidence="4" id="KW-0808">Transferase</keyword>
<evidence type="ECO:0000313" key="5">
    <source>
        <dbReference type="Proteomes" id="UP001194729"/>
    </source>
</evidence>
<dbReference type="EMBL" id="JADKYU010000849">
    <property type="protein sequence ID" value="MBF4985791.1"/>
    <property type="molecule type" value="Genomic_DNA"/>
</dbReference>
<dbReference type="Pfam" id="PF06580">
    <property type="entry name" value="His_kinase"/>
    <property type="match status" value="1"/>
</dbReference>
<feature type="domain" description="Signal transduction histidine kinase internal region" evidence="2">
    <location>
        <begin position="98"/>
        <end position="176"/>
    </location>
</feature>
<feature type="domain" description="2TM" evidence="3">
    <location>
        <begin position="302"/>
        <end position="379"/>
    </location>
</feature>
<protein>
    <submittedName>
        <fullName evidence="4">Histidine kinase</fullName>
    </submittedName>
</protein>
<feature type="transmembrane region" description="Helical" evidence="1">
    <location>
        <begin position="12"/>
        <end position="37"/>
    </location>
</feature>
<organism evidence="4 5">
    <name type="scientific">Nonlabens mediterrranea</name>
    <dbReference type="NCBI Taxonomy" id="1419947"/>
    <lineage>
        <taxon>Bacteria</taxon>
        <taxon>Pseudomonadati</taxon>
        <taxon>Bacteroidota</taxon>
        <taxon>Flavobacteriia</taxon>
        <taxon>Flavobacteriales</taxon>
        <taxon>Flavobacteriaceae</taxon>
        <taxon>Nonlabens</taxon>
    </lineage>
</organism>
<accession>A0ABS0A8Z2</accession>
<keyword evidence="5" id="KW-1185">Reference proteome</keyword>
<dbReference type="Gene3D" id="3.30.565.10">
    <property type="entry name" value="Histidine kinase-like ATPase, C-terminal domain"/>
    <property type="match status" value="1"/>
</dbReference>
<proteinExistence type="predicted"/>
<keyword evidence="1" id="KW-1133">Transmembrane helix</keyword>
<keyword evidence="1" id="KW-0472">Membrane</keyword>
<dbReference type="InterPro" id="IPR010559">
    <property type="entry name" value="Sig_transdc_His_kin_internal"/>
</dbReference>
<feature type="transmembrane region" description="Helical" evidence="1">
    <location>
        <begin position="339"/>
        <end position="356"/>
    </location>
</feature>